<dbReference type="Proteomes" id="UP001500886">
    <property type="component" value="Unassembled WGS sequence"/>
</dbReference>
<sequence length="76" mass="8060">MSAEAFAEPVVAPITTIAAEATRAAARREVVRGVAVLLLNSVSYEGGYGQRAPTPLVGTGVVQERIEERVPLIDRL</sequence>
<organism evidence="1 2">
    <name type="scientific">Streptomyces luteosporeus</name>
    <dbReference type="NCBI Taxonomy" id="173856"/>
    <lineage>
        <taxon>Bacteria</taxon>
        <taxon>Bacillati</taxon>
        <taxon>Actinomycetota</taxon>
        <taxon>Actinomycetes</taxon>
        <taxon>Kitasatosporales</taxon>
        <taxon>Streptomycetaceae</taxon>
        <taxon>Streptomyces</taxon>
    </lineage>
</organism>
<gene>
    <name evidence="1" type="ORF">GCM10010315_01230</name>
</gene>
<accession>A0ABN3TJI4</accession>
<name>A0ABN3TJI4_9ACTN</name>
<evidence type="ECO:0000313" key="2">
    <source>
        <dbReference type="Proteomes" id="UP001500886"/>
    </source>
</evidence>
<protein>
    <submittedName>
        <fullName evidence="1">Uncharacterized protein</fullName>
    </submittedName>
</protein>
<reference evidence="1 2" key="1">
    <citation type="journal article" date="2019" name="Int. J. Syst. Evol. Microbiol.">
        <title>The Global Catalogue of Microorganisms (GCM) 10K type strain sequencing project: providing services to taxonomists for standard genome sequencing and annotation.</title>
        <authorList>
            <consortium name="The Broad Institute Genomics Platform"/>
            <consortium name="The Broad Institute Genome Sequencing Center for Infectious Disease"/>
            <person name="Wu L."/>
            <person name="Ma J."/>
        </authorList>
    </citation>
    <scope>NUCLEOTIDE SEQUENCE [LARGE SCALE GENOMIC DNA]</scope>
    <source>
        <strain evidence="1 2">JCM 4542</strain>
    </source>
</reference>
<keyword evidence="2" id="KW-1185">Reference proteome</keyword>
<evidence type="ECO:0000313" key="1">
    <source>
        <dbReference type="EMBL" id="GAA2707189.1"/>
    </source>
</evidence>
<dbReference type="EMBL" id="BAAASL010000001">
    <property type="protein sequence ID" value="GAA2707189.1"/>
    <property type="molecule type" value="Genomic_DNA"/>
</dbReference>
<comment type="caution">
    <text evidence="1">The sequence shown here is derived from an EMBL/GenBank/DDBJ whole genome shotgun (WGS) entry which is preliminary data.</text>
</comment>
<proteinExistence type="predicted"/>